<evidence type="ECO:0000313" key="1">
    <source>
        <dbReference type="EMBL" id="CCO92422.1"/>
    </source>
</evidence>
<evidence type="ECO:0000313" key="2">
    <source>
        <dbReference type="Proteomes" id="UP000013111"/>
    </source>
</evidence>
<proteinExistence type="predicted"/>
<dbReference type="Proteomes" id="UP000013111">
    <property type="component" value="Unassembled WGS sequence"/>
</dbReference>
<gene>
    <name evidence="1" type="ORF">BN437_0457</name>
</gene>
<protein>
    <recommendedName>
        <fullName evidence="3">DUF1062 domain-containing protein</fullName>
    </recommendedName>
</protein>
<organism evidence="1 2">
    <name type="scientific">Erwinia amylovora NBRC 12687 = CFBP 1232</name>
    <dbReference type="NCBI Taxonomy" id="1219359"/>
    <lineage>
        <taxon>Bacteria</taxon>
        <taxon>Pseudomonadati</taxon>
        <taxon>Pseudomonadota</taxon>
        <taxon>Gammaproteobacteria</taxon>
        <taxon>Enterobacterales</taxon>
        <taxon>Erwiniaceae</taxon>
        <taxon>Erwinia</taxon>
    </lineage>
</organism>
<dbReference type="Pfam" id="PF06353">
    <property type="entry name" value="DUF1062"/>
    <property type="match status" value="1"/>
</dbReference>
<name>A0A830ZYH5_ERWAM</name>
<comment type="caution">
    <text evidence="1">The sequence shown here is derived from an EMBL/GenBank/DDBJ whole genome shotgun (WGS) entry which is preliminary data.</text>
</comment>
<reference evidence="1 2" key="2">
    <citation type="submission" date="2013-04" db="EMBL/GenBank/DDBJ databases">
        <title>Comparative genomics of 12 strains of Erwinia amylovora identifies a pan-genome with a large conserved core and provides insights into host specificity.</title>
        <authorList>
            <person name="Mann R.A."/>
            <person name="Smits T.H.M."/>
            <person name="Buehlmann A."/>
            <person name="Blom J."/>
            <person name="Goesmann A."/>
            <person name="Frey J.E."/>
            <person name="Plummer K.M."/>
            <person name="Beer S.V."/>
            <person name="Luck J."/>
            <person name="Duffy B."/>
            <person name="Rodoni B."/>
        </authorList>
    </citation>
    <scope>NUCLEOTIDE SEQUENCE [LARGE SCALE GENOMIC DNA]</scope>
    <source>
        <strain evidence="2">CFBP 1232</strain>
    </source>
</reference>
<sequence length="210" mass="24405">MMKNENLIWLVKPLGYQSITKRCPACEIKKLFYPSGCFRVNAQKKTLDVWNIYKCEKCDYTWNIDIYTRISNTKLPPEVLEYFLQNNIEQVRRYSYDYSVLKKNSAKTGPTPEFIIEGADPCELDSTAVVQIQILFEFAIPVRLIHILSRKLLLSRNDVMRLIEQQVILDIPPSGLNKKLKQPLAFRFDLQRFHQLAPSKTPPAAQPLVN</sequence>
<dbReference type="GeneID" id="97604787"/>
<dbReference type="InterPro" id="IPR009412">
    <property type="entry name" value="DUF1062"/>
</dbReference>
<evidence type="ECO:0008006" key="3">
    <source>
        <dbReference type="Google" id="ProtNLM"/>
    </source>
</evidence>
<dbReference type="EMBL" id="CAPB01000006">
    <property type="protein sequence ID" value="CCO92422.1"/>
    <property type="molecule type" value="Genomic_DNA"/>
</dbReference>
<dbReference type="AlphaFoldDB" id="A0A830ZYH5"/>
<reference evidence="1 2" key="1">
    <citation type="submission" date="2012-11" db="EMBL/GenBank/DDBJ databases">
        <authorList>
            <person name="Linke B."/>
        </authorList>
    </citation>
    <scope>NUCLEOTIDE SEQUENCE [LARGE SCALE GENOMIC DNA]</scope>
    <source>
        <strain evidence="2">CFBP 1232</strain>
    </source>
</reference>
<accession>A0A830ZYH5</accession>
<dbReference type="RefSeq" id="WP_004155237.1">
    <property type="nucleotide sequence ID" value="NZ_BAYW01000004.1"/>
</dbReference>